<dbReference type="KEGG" id="vsh:BSZ05_15525"/>
<accession>A0AAN1FI73</accession>
<evidence type="ECO:0000313" key="3">
    <source>
        <dbReference type="Proteomes" id="UP000197092"/>
    </source>
</evidence>
<reference evidence="3" key="1">
    <citation type="submission" date="2016-12" db="EMBL/GenBank/DDBJ databases">
        <title>Comparative genomic analysis reveals the diversity, evolution, and environmental adaptation strategies of the genus Vibrio.</title>
        <authorList>
            <person name="Lin H."/>
            <person name="Wang X."/>
            <person name="Zhang X.-H."/>
        </authorList>
    </citation>
    <scope>NUCLEOTIDE SEQUENCE [LARGE SCALE GENOMIC DNA]</scope>
    <source>
        <strain evidence="3">QT6D1</strain>
    </source>
</reference>
<evidence type="ECO:0000313" key="2">
    <source>
        <dbReference type="EMBL" id="ASI91097.1"/>
    </source>
</evidence>
<organism evidence="2 3">
    <name type="scientific">Vibrio mediterranei</name>
    <dbReference type="NCBI Taxonomy" id="689"/>
    <lineage>
        <taxon>Bacteria</taxon>
        <taxon>Pseudomonadati</taxon>
        <taxon>Pseudomonadota</taxon>
        <taxon>Gammaproteobacteria</taxon>
        <taxon>Vibrionales</taxon>
        <taxon>Vibrionaceae</taxon>
        <taxon>Vibrio</taxon>
    </lineage>
</organism>
<dbReference type="EMBL" id="CP018308">
    <property type="protein sequence ID" value="ASI91097.1"/>
    <property type="molecule type" value="Genomic_DNA"/>
</dbReference>
<evidence type="ECO:0000256" key="1">
    <source>
        <dbReference type="SAM" id="Coils"/>
    </source>
</evidence>
<keyword evidence="1" id="KW-0175">Coiled coil</keyword>
<proteinExistence type="predicted"/>
<feature type="coiled-coil region" evidence="1">
    <location>
        <begin position="110"/>
        <end position="144"/>
    </location>
</feature>
<dbReference type="Proteomes" id="UP000197092">
    <property type="component" value="Chromosome 1"/>
</dbReference>
<name>A0AAN1FI73_9VIBR</name>
<gene>
    <name evidence="2" type="ORF">BSZ05_15525</name>
</gene>
<protein>
    <submittedName>
        <fullName evidence="2">Uncharacterized protein</fullName>
    </submittedName>
</protein>
<dbReference type="AlphaFoldDB" id="A0AAN1FI73"/>
<sequence>MVDSNRVAVDKYKTMTAIMVVMTWSSVVVASELIDFEEQTKINNINAAYEDQYKAAGVDESISKYNQLNSNIESAKTKIANNIEMIKSDTVQLQNGLVNGNYDESLMLTLRSSSANIATLKHQLSSLEKSLDETEQSLSQGQQLVGRLARTKNEELLSLYEKIKARHINESRHVIDDTYTGKLSCNVADSMSSCVNRNLPSMKNAFTLSKGGLSRIKLVNFKVVDATQKLNGDVTYNVDASYKRLYSKNIEVELRKALGLEKVRFVLRSNSKQTEFYINDQNVGSGELVDIDGDYSGIYNIKATNKGQVQSLRMHVENGGDYFFPFSKDVSNHSPKAVAKSKTPVTNNQVARQAQVVINSARQKSLVGSESLYTNTVVYKDQAFTYLYPVYKGNKTAQKVFLTRNEATEYCETKLSSKLPSKAAYQYLELYADLAKGDYWTAEGKVYSSQKHEEFDKTFDRNQFVCMVSMLN</sequence>